<dbReference type="Pfam" id="PF01041">
    <property type="entry name" value="DegT_DnrJ_EryC1"/>
    <property type="match status" value="1"/>
</dbReference>
<organism evidence="4 5">
    <name type="scientific">Sinanaerobacter chloroacetimidivorans</name>
    <dbReference type="NCBI Taxonomy" id="2818044"/>
    <lineage>
        <taxon>Bacteria</taxon>
        <taxon>Bacillati</taxon>
        <taxon>Bacillota</taxon>
        <taxon>Clostridia</taxon>
        <taxon>Peptostreptococcales</taxon>
        <taxon>Anaerovoracaceae</taxon>
        <taxon>Sinanaerobacter</taxon>
    </lineage>
</organism>
<dbReference type="AlphaFoldDB" id="A0A8J8B4N7"/>
<evidence type="ECO:0000313" key="5">
    <source>
        <dbReference type="Proteomes" id="UP000675664"/>
    </source>
</evidence>
<comment type="similarity">
    <text evidence="3">Belongs to the DegT/DnrJ/EryC1 family.</text>
</comment>
<name>A0A8J8B4N7_9FIRM</name>
<dbReference type="InterPro" id="IPR015422">
    <property type="entry name" value="PyrdxlP-dep_Trfase_small"/>
</dbReference>
<dbReference type="CDD" id="cd00616">
    <property type="entry name" value="AHBA_syn"/>
    <property type="match status" value="1"/>
</dbReference>
<dbReference type="Gene3D" id="3.40.640.10">
    <property type="entry name" value="Type I PLP-dependent aspartate aminotransferase-like (Major domain)"/>
    <property type="match status" value="1"/>
</dbReference>
<dbReference type="PANTHER" id="PTHR30244">
    <property type="entry name" value="TRANSAMINASE"/>
    <property type="match status" value="1"/>
</dbReference>
<accession>A0A8J8B4N7</accession>
<evidence type="ECO:0000256" key="1">
    <source>
        <dbReference type="PIRSR" id="PIRSR000390-1"/>
    </source>
</evidence>
<sequence>MTLLQFIDLGKQYEALKDEIDAQIHKVLLCNQFIMGPEIDELEGKLKTFIGRNHCITCGSGTDALQIIYMAYGLGKGDAVFCPDVTFIASIEPACLLGATPIFCDIDKKTYNISIESLKEQINRIENEGILKPKMVVAVDFLGNPAAFEELNKVCKEHNLILIEDAAQGMGAQYNGKMCCSFGQASATSFFPAKPLGCYGDGGAIFTDDDEIADICRSIRVHGKGETKYDNIRIGTNGRLDTLQAAVLLPKLKAFQTYEMKRRNIVAKRYDNYLKEKYIIPYIESKAVSIYAQYALCVENRDQRDLILKKLTEAGIPNMIYYPTPMHRLKVFSALGYRDDEFSISNHYCNTTFSIPIHPYLNEKEQDIIINTLLNI</sequence>
<evidence type="ECO:0000256" key="3">
    <source>
        <dbReference type="RuleBase" id="RU004508"/>
    </source>
</evidence>
<dbReference type="Proteomes" id="UP000675664">
    <property type="component" value="Unassembled WGS sequence"/>
</dbReference>
<keyword evidence="4" id="KW-0032">Aminotransferase</keyword>
<comment type="caution">
    <text evidence="4">The sequence shown here is derived from an EMBL/GenBank/DDBJ whole genome shotgun (WGS) entry which is preliminary data.</text>
</comment>
<dbReference type="PIRSF" id="PIRSF000390">
    <property type="entry name" value="PLP_StrS"/>
    <property type="match status" value="1"/>
</dbReference>
<dbReference type="SUPFAM" id="SSF53383">
    <property type="entry name" value="PLP-dependent transferases"/>
    <property type="match status" value="1"/>
</dbReference>
<dbReference type="PANTHER" id="PTHR30244:SF42">
    <property type="entry name" value="UDP-2-ACETAMIDO-2-DEOXY-3-OXO-D-GLUCURONATE AMINOTRANSFERASE"/>
    <property type="match status" value="1"/>
</dbReference>
<keyword evidence="5" id="KW-1185">Reference proteome</keyword>
<keyword evidence="2 3" id="KW-0663">Pyridoxal phosphate</keyword>
<reference evidence="4" key="1">
    <citation type="submission" date="2021-04" db="EMBL/GenBank/DDBJ databases">
        <title>Sinoanaerobacter chloroacetimidivorans sp. nov., an obligate anaerobic bacterium isolated from anaerobic sludge.</title>
        <authorList>
            <person name="Bao Y."/>
        </authorList>
    </citation>
    <scope>NUCLEOTIDE SEQUENCE</scope>
    <source>
        <strain evidence="4">BAD-6</strain>
    </source>
</reference>
<dbReference type="GO" id="GO:0008483">
    <property type="term" value="F:transaminase activity"/>
    <property type="evidence" value="ECO:0007669"/>
    <property type="project" value="UniProtKB-KW"/>
</dbReference>
<reference evidence="4" key="2">
    <citation type="submission" date="2021-04" db="EMBL/GenBank/DDBJ databases">
        <authorList>
            <person name="Liu J."/>
        </authorList>
    </citation>
    <scope>NUCLEOTIDE SEQUENCE</scope>
    <source>
        <strain evidence="4">BAD-6</strain>
    </source>
</reference>
<feature type="active site" description="Proton acceptor" evidence="1">
    <location>
        <position position="194"/>
    </location>
</feature>
<dbReference type="Gene3D" id="3.90.1150.10">
    <property type="entry name" value="Aspartate Aminotransferase, domain 1"/>
    <property type="match status" value="1"/>
</dbReference>
<evidence type="ECO:0000313" key="4">
    <source>
        <dbReference type="EMBL" id="MBR0599530.1"/>
    </source>
</evidence>
<dbReference type="EMBL" id="JAGSND010000014">
    <property type="protein sequence ID" value="MBR0599530.1"/>
    <property type="molecule type" value="Genomic_DNA"/>
</dbReference>
<dbReference type="GO" id="GO:0030170">
    <property type="term" value="F:pyridoxal phosphate binding"/>
    <property type="evidence" value="ECO:0007669"/>
    <property type="project" value="TreeGrafter"/>
</dbReference>
<keyword evidence="4" id="KW-0808">Transferase</keyword>
<dbReference type="InterPro" id="IPR000653">
    <property type="entry name" value="DegT/StrS_aminotransferase"/>
</dbReference>
<dbReference type="GO" id="GO:0000271">
    <property type="term" value="P:polysaccharide biosynthetic process"/>
    <property type="evidence" value="ECO:0007669"/>
    <property type="project" value="TreeGrafter"/>
</dbReference>
<protein>
    <submittedName>
        <fullName evidence="4">DegT/DnrJ/EryC1/StrS family aminotransferase</fullName>
    </submittedName>
</protein>
<dbReference type="InterPro" id="IPR015421">
    <property type="entry name" value="PyrdxlP-dep_Trfase_major"/>
</dbReference>
<dbReference type="InterPro" id="IPR015424">
    <property type="entry name" value="PyrdxlP-dep_Trfase"/>
</dbReference>
<feature type="modified residue" description="N6-(pyridoxal phosphate)lysine" evidence="2">
    <location>
        <position position="194"/>
    </location>
</feature>
<dbReference type="RefSeq" id="WP_227019664.1">
    <property type="nucleotide sequence ID" value="NZ_JAGSND010000014.1"/>
</dbReference>
<proteinExistence type="inferred from homology"/>
<gene>
    <name evidence="4" type="ORF">KCX82_16720</name>
</gene>
<evidence type="ECO:0000256" key="2">
    <source>
        <dbReference type="PIRSR" id="PIRSR000390-2"/>
    </source>
</evidence>